<sequence length="97" mass="11271">MNSKRRKIVRAKRSSISDKLAPFLTQKYSVELGLLHLPLMTLLNLSERVILTPTDQERCRQTAEILLNQICQLEPLTFPVYEILIDLKKVNYEQSKS</sequence>
<gene>
    <name evidence="1" type="ORF">C7H19_25260</name>
</gene>
<accession>A0A2T1LQ86</accession>
<dbReference type="RefSeq" id="WP_106459637.1">
    <property type="nucleotide sequence ID" value="NZ_PXOH01000120.1"/>
</dbReference>
<dbReference type="Proteomes" id="UP000239001">
    <property type="component" value="Unassembled WGS sequence"/>
</dbReference>
<organism evidence="1 2">
    <name type="scientific">Aphanothece hegewaldii CCALA 016</name>
    <dbReference type="NCBI Taxonomy" id="2107694"/>
    <lineage>
        <taxon>Bacteria</taxon>
        <taxon>Bacillati</taxon>
        <taxon>Cyanobacteriota</taxon>
        <taxon>Cyanophyceae</taxon>
        <taxon>Oscillatoriophycideae</taxon>
        <taxon>Chroococcales</taxon>
        <taxon>Aphanothecaceae</taxon>
        <taxon>Aphanothece</taxon>
    </lineage>
</organism>
<proteinExistence type="predicted"/>
<reference evidence="1 2" key="2">
    <citation type="submission" date="2018-03" db="EMBL/GenBank/DDBJ databases">
        <authorList>
            <person name="Keele B.F."/>
        </authorList>
    </citation>
    <scope>NUCLEOTIDE SEQUENCE [LARGE SCALE GENOMIC DNA]</scope>
    <source>
        <strain evidence="1 2">CCALA 016</strain>
    </source>
</reference>
<keyword evidence="2" id="KW-1185">Reference proteome</keyword>
<dbReference type="AlphaFoldDB" id="A0A2T1LQ86"/>
<evidence type="ECO:0000313" key="2">
    <source>
        <dbReference type="Proteomes" id="UP000239001"/>
    </source>
</evidence>
<name>A0A2T1LQ86_9CHRO</name>
<reference evidence="1 2" key="1">
    <citation type="submission" date="2018-03" db="EMBL/GenBank/DDBJ databases">
        <title>The ancient ancestry and fast evolution of plastids.</title>
        <authorList>
            <person name="Moore K.R."/>
            <person name="Magnabosco C."/>
            <person name="Momper L."/>
            <person name="Gold D.A."/>
            <person name="Bosak T."/>
            <person name="Fournier G.P."/>
        </authorList>
    </citation>
    <scope>NUCLEOTIDE SEQUENCE [LARGE SCALE GENOMIC DNA]</scope>
    <source>
        <strain evidence="1 2">CCALA 016</strain>
    </source>
</reference>
<protein>
    <submittedName>
        <fullName evidence="1">Uncharacterized protein</fullName>
    </submittedName>
</protein>
<evidence type="ECO:0000313" key="1">
    <source>
        <dbReference type="EMBL" id="PSF25355.1"/>
    </source>
</evidence>
<dbReference type="EMBL" id="PXOH01000120">
    <property type="protein sequence ID" value="PSF25355.1"/>
    <property type="molecule type" value="Genomic_DNA"/>
</dbReference>
<comment type="caution">
    <text evidence="1">The sequence shown here is derived from an EMBL/GenBank/DDBJ whole genome shotgun (WGS) entry which is preliminary data.</text>
</comment>